<evidence type="ECO:0000313" key="2">
    <source>
        <dbReference type="Proteomes" id="UP000028837"/>
    </source>
</evidence>
<sequence length="357" mass="39671">MELPLDAWATAAHGSKAYVARSADVSRGACFSPAGVTRVSHQGIEPARPAGVSSRRLTQLRLAMSQQPEDRAHAPRGPTAYSCTALRDNVNEILRSATIPRDTDPVAAVLDRKRVDDYAGMRSDGINELRTPSHRWSAEVGKKRGLMTKNESVFVSDVLEHHGRPIDDSPEFQHPRVAAYLQQQCKPKCRSLQRHYGPDELHKAFYTKFEVVDKTTGRTEIMTARRPGSAAAIISLCNFDAYSTRSHKATSAQKQVSNIESTPLGLVPRKGAELPHKPSFTQTAASVCMKRSQLRCQDSWLTPSSDAPTIRHLGQSRRHVALPWLHRPTNRILQHLPQPRVQSRLVCQVDHAKKSPL</sequence>
<dbReference type="AlphaFoldDB" id="A0A086K6W3"/>
<comment type="caution">
    <text evidence="1">The sequence shown here is derived from an EMBL/GenBank/DDBJ whole genome shotgun (WGS) entry which is preliminary data.</text>
</comment>
<dbReference type="EMBL" id="AHZU02000792">
    <property type="protein sequence ID" value="KFG40131.1"/>
    <property type="molecule type" value="Genomic_DNA"/>
</dbReference>
<accession>A0A086K6W3</accession>
<dbReference type="Proteomes" id="UP000028837">
    <property type="component" value="Unassembled WGS sequence"/>
</dbReference>
<dbReference type="VEuPathDB" id="ToxoDB:TGDOM2_286590"/>
<evidence type="ECO:0000313" key="1">
    <source>
        <dbReference type="EMBL" id="KFG40131.1"/>
    </source>
</evidence>
<organism evidence="1 2">
    <name type="scientific">Toxoplasma gondii GAB2-2007-GAL-DOM2</name>
    <dbReference type="NCBI Taxonomy" id="1130820"/>
    <lineage>
        <taxon>Eukaryota</taxon>
        <taxon>Sar</taxon>
        <taxon>Alveolata</taxon>
        <taxon>Apicomplexa</taxon>
        <taxon>Conoidasida</taxon>
        <taxon>Coccidia</taxon>
        <taxon>Eucoccidiorida</taxon>
        <taxon>Eimeriorina</taxon>
        <taxon>Sarcocystidae</taxon>
        <taxon>Toxoplasma</taxon>
    </lineage>
</organism>
<protein>
    <submittedName>
        <fullName evidence="1">Microtubule associated protein SPM2</fullName>
    </submittedName>
</protein>
<reference evidence="1 2" key="1">
    <citation type="submission" date="2014-02" db="EMBL/GenBank/DDBJ databases">
        <authorList>
            <person name="Sibley D."/>
            <person name="Venepally P."/>
            <person name="Karamycheva S."/>
            <person name="Hadjithomas M."/>
            <person name="Khan A."/>
            <person name="Brunk B."/>
            <person name="Roos D."/>
            <person name="Caler E."/>
            <person name="Lorenzi H."/>
        </authorList>
    </citation>
    <scope>NUCLEOTIDE SEQUENCE [LARGE SCALE GENOMIC DNA]</scope>
    <source>
        <strain evidence="1 2">GAB2-2007-GAL-DOM2</strain>
    </source>
</reference>
<dbReference type="OrthoDB" id="346407at2759"/>
<gene>
    <name evidence="1" type="ORF">TGDOM2_286590</name>
</gene>
<name>A0A086K6W3_TOXGO</name>
<proteinExistence type="predicted"/>